<dbReference type="Proteomes" id="UP001359559">
    <property type="component" value="Unassembled WGS sequence"/>
</dbReference>
<keyword evidence="2" id="KW-0131">Cell cycle</keyword>
<keyword evidence="3" id="KW-0862">Zinc</keyword>
<evidence type="ECO:0000259" key="5">
    <source>
        <dbReference type="PROSITE" id="PS50089"/>
    </source>
</evidence>
<dbReference type="PANTHER" id="PTHR33142:SF8">
    <property type="entry name" value="CYCLIN-DEPENDENT PROTEIN KINASE INHIBITOR SMR9"/>
    <property type="match status" value="1"/>
</dbReference>
<dbReference type="InterPro" id="IPR013083">
    <property type="entry name" value="Znf_RING/FYVE/PHD"/>
</dbReference>
<evidence type="ECO:0000313" key="7">
    <source>
        <dbReference type="Proteomes" id="UP001359559"/>
    </source>
</evidence>
<dbReference type="SMART" id="SM00184">
    <property type="entry name" value="RING"/>
    <property type="match status" value="1"/>
</dbReference>
<feature type="compositionally biased region" description="Basic residues" evidence="4">
    <location>
        <begin position="10"/>
        <end position="33"/>
    </location>
</feature>
<reference evidence="6 7" key="1">
    <citation type="submission" date="2024-01" db="EMBL/GenBank/DDBJ databases">
        <title>The genomes of 5 underutilized Papilionoideae crops provide insights into root nodulation and disease resistance.</title>
        <authorList>
            <person name="Yuan L."/>
        </authorList>
    </citation>
    <scope>NUCLEOTIDE SEQUENCE [LARGE SCALE GENOMIC DNA]</scope>
    <source>
        <strain evidence="6">LY-2023</strain>
        <tissue evidence="6">Leaf</tissue>
    </source>
</reference>
<sequence>MAPSGSRTTSTKRTKTRGKPARSHFKKQQHPQNKKQETPSSKKRDTDSHDDVAAPACSTPKGQKFRIPEISTCPPAPKKPRVLSNCSLRRSLPLAFFAPPDLEIFFCVALRDVPVSFITTMRKESEMMRNENENENESSIPTTRPHIMMETLTGERPRQHSPELSFAPRAHIARLAMRSLPPVKSFREDKTTCDESQRDCPICMEEFKDGELIQPFGVCAHQFHSSCINSWLLGGTTTCPLCRKELAH</sequence>
<feature type="region of interest" description="Disordered" evidence="4">
    <location>
        <begin position="1"/>
        <end position="80"/>
    </location>
</feature>
<dbReference type="EMBL" id="JAYKXN010000003">
    <property type="protein sequence ID" value="KAK7299875.1"/>
    <property type="molecule type" value="Genomic_DNA"/>
</dbReference>
<dbReference type="Pfam" id="PF13639">
    <property type="entry name" value="zf-RING_2"/>
    <property type="match status" value="1"/>
</dbReference>
<keyword evidence="1" id="KW-0649">Protein kinase inhibitor</keyword>
<dbReference type="GO" id="GO:0008270">
    <property type="term" value="F:zinc ion binding"/>
    <property type="evidence" value="ECO:0007669"/>
    <property type="project" value="UniProtKB-KW"/>
</dbReference>
<dbReference type="CDD" id="cd16448">
    <property type="entry name" value="RING-H2"/>
    <property type="match status" value="1"/>
</dbReference>
<feature type="domain" description="RING-type" evidence="5">
    <location>
        <begin position="200"/>
        <end position="243"/>
    </location>
</feature>
<evidence type="ECO:0000256" key="3">
    <source>
        <dbReference type="PROSITE-ProRule" id="PRU00175"/>
    </source>
</evidence>
<evidence type="ECO:0000256" key="4">
    <source>
        <dbReference type="SAM" id="MobiDB-lite"/>
    </source>
</evidence>
<dbReference type="AlphaFoldDB" id="A0AAN9JIJ9"/>
<dbReference type="InterPro" id="IPR001841">
    <property type="entry name" value="Znf_RING"/>
</dbReference>
<dbReference type="GO" id="GO:0005634">
    <property type="term" value="C:nucleus"/>
    <property type="evidence" value="ECO:0007669"/>
    <property type="project" value="TreeGrafter"/>
</dbReference>
<comment type="caution">
    <text evidence="6">The sequence shown here is derived from an EMBL/GenBank/DDBJ whole genome shotgun (WGS) entry which is preliminary data.</text>
</comment>
<evidence type="ECO:0000256" key="1">
    <source>
        <dbReference type="ARBA" id="ARBA00023013"/>
    </source>
</evidence>
<dbReference type="PROSITE" id="PS50089">
    <property type="entry name" value="ZF_RING_2"/>
    <property type="match status" value="1"/>
</dbReference>
<gene>
    <name evidence="6" type="ORF">RJT34_10703</name>
</gene>
<keyword evidence="3" id="KW-0863">Zinc-finger</keyword>
<dbReference type="SUPFAM" id="SSF57850">
    <property type="entry name" value="RING/U-box"/>
    <property type="match status" value="1"/>
</dbReference>
<keyword evidence="3" id="KW-0479">Metal-binding</keyword>
<name>A0AAN9JIJ9_CLITE</name>
<organism evidence="6 7">
    <name type="scientific">Clitoria ternatea</name>
    <name type="common">Butterfly pea</name>
    <dbReference type="NCBI Taxonomy" id="43366"/>
    <lineage>
        <taxon>Eukaryota</taxon>
        <taxon>Viridiplantae</taxon>
        <taxon>Streptophyta</taxon>
        <taxon>Embryophyta</taxon>
        <taxon>Tracheophyta</taxon>
        <taxon>Spermatophyta</taxon>
        <taxon>Magnoliopsida</taxon>
        <taxon>eudicotyledons</taxon>
        <taxon>Gunneridae</taxon>
        <taxon>Pentapetalae</taxon>
        <taxon>rosids</taxon>
        <taxon>fabids</taxon>
        <taxon>Fabales</taxon>
        <taxon>Fabaceae</taxon>
        <taxon>Papilionoideae</taxon>
        <taxon>50 kb inversion clade</taxon>
        <taxon>NPAAA clade</taxon>
        <taxon>indigoferoid/millettioid clade</taxon>
        <taxon>Phaseoleae</taxon>
        <taxon>Clitoria</taxon>
    </lineage>
</organism>
<protein>
    <recommendedName>
        <fullName evidence="5">RING-type domain-containing protein</fullName>
    </recommendedName>
</protein>
<accession>A0AAN9JIJ9</accession>
<proteinExistence type="predicted"/>
<feature type="compositionally biased region" description="Basic and acidic residues" evidence="4">
    <location>
        <begin position="34"/>
        <end position="52"/>
    </location>
</feature>
<dbReference type="GO" id="GO:0004860">
    <property type="term" value="F:protein kinase inhibitor activity"/>
    <property type="evidence" value="ECO:0007669"/>
    <property type="project" value="UniProtKB-KW"/>
</dbReference>
<dbReference type="PANTHER" id="PTHR33142">
    <property type="entry name" value="CYCLIN-DEPENDENT PROTEIN KINASE INHIBITOR SMR13"/>
    <property type="match status" value="1"/>
</dbReference>
<dbReference type="Gene3D" id="3.30.40.10">
    <property type="entry name" value="Zinc/RING finger domain, C3HC4 (zinc finger)"/>
    <property type="match status" value="1"/>
</dbReference>
<keyword evidence="7" id="KW-1185">Reference proteome</keyword>
<dbReference type="GO" id="GO:0032875">
    <property type="term" value="P:regulation of DNA endoreduplication"/>
    <property type="evidence" value="ECO:0007669"/>
    <property type="project" value="InterPro"/>
</dbReference>
<dbReference type="InterPro" id="IPR040389">
    <property type="entry name" value="SMR"/>
</dbReference>
<evidence type="ECO:0000313" key="6">
    <source>
        <dbReference type="EMBL" id="KAK7299875.1"/>
    </source>
</evidence>
<evidence type="ECO:0000256" key="2">
    <source>
        <dbReference type="ARBA" id="ARBA00023306"/>
    </source>
</evidence>